<dbReference type="Gene3D" id="1.10.510.10">
    <property type="entry name" value="Transferase(Phosphotransferase) domain 1"/>
    <property type="match status" value="1"/>
</dbReference>
<name>A0A5S9ILR4_UABAM</name>
<dbReference type="InterPro" id="IPR011009">
    <property type="entry name" value="Kinase-like_dom_sf"/>
</dbReference>
<keyword evidence="2 5" id="KW-0547">Nucleotide-binding</keyword>
<gene>
    <name evidence="7" type="ORF">UABAM_01248</name>
</gene>
<feature type="binding site" evidence="5">
    <location>
        <position position="39"/>
    </location>
    <ligand>
        <name>ATP</name>
        <dbReference type="ChEBI" id="CHEBI:30616"/>
    </ligand>
</feature>
<proteinExistence type="predicted"/>
<dbReference type="GO" id="GO:0005524">
    <property type="term" value="F:ATP binding"/>
    <property type="evidence" value="ECO:0007669"/>
    <property type="project" value="UniProtKB-UniRule"/>
</dbReference>
<dbReference type="Pfam" id="PF00069">
    <property type="entry name" value="Pkinase"/>
    <property type="match status" value="1"/>
</dbReference>
<evidence type="ECO:0000256" key="1">
    <source>
        <dbReference type="ARBA" id="ARBA00022679"/>
    </source>
</evidence>
<dbReference type="OrthoDB" id="9788659at2"/>
<dbReference type="InterPro" id="IPR000719">
    <property type="entry name" value="Prot_kinase_dom"/>
</dbReference>
<evidence type="ECO:0000259" key="6">
    <source>
        <dbReference type="PROSITE" id="PS50011"/>
    </source>
</evidence>
<dbReference type="AlphaFoldDB" id="A0A5S9ILR4"/>
<reference evidence="7 8" key="1">
    <citation type="submission" date="2019-08" db="EMBL/GenBank/DDBJ databases">
        <title>Complete genome sequence of Candidatus Uab amorphum.</title>
        <authorList>
            <person name="Shiratori T."/>
            <person name="Suzuki S."/>
            <person name="Kakizawa Y."/>
            <person name="Ishida K."/>
        </authorList>
    </citation>
    <scope>NUCLEOTIDE SEQUENCE [LARGE SCALE GENOMIC DNA]</scope>
    <source>
        <strain evidence="7 8">SRT547</strain>
    </source>
</reference>
<dbReference type="SMART" id="SM00220">
    <property type="entry name" value="S_TKc"/>
    <property type="match status" value="1"/>
</dbReference>
<evidence type="ECO:0000256" key="2">
    <source>
        <dbReference type="ARBA" id="ARBA00022741"/>
    </source>
</evidence>
<keyword evidence="4 5" id="KW-0067">ATP-binding</keyword>
<dbReference type="CDD" id="cd14014">
    <property type="entry name" value="STKc_PknB_like"/>
    <property type="match status" value="1"/>
</dbReference>
<evidence type="ECO:0000313" key="7">
    <source>
        <dbReference type="EMBL" id="BBM82905.1"/>
    </source>
</evidence>
<dbReference type="InterPro" id="IPR017441">
    <property type="entry name" value="Protein_kinase_ATP_BS"/>
</dbReference>
<sequence length="533" mass="61206">MLDQKVINNFKIIRLLGYGGMGEVYLAEQQDLERLVALKIIYKTMQIDFIERFKREAKIAAALQHPNIVNIYSIGEEKDFFYIAMEYVEGHDIQHILAEGALPEIEVWHEIALPVCSALQKAATKNIIHRDIKPANLMFDINGNVKLTDFGLSKTITGGDGITMEGTILGTPEYMSPEQATHNDLDFRSDIYSLGATVYHLLTGHYIFTGQHFVDILLKHKSEKVLPPQQHVPSLKIATSRILAKMLAKNPDDRYLQYEDLICDVDALINNKPLQYAKDSKILDVYTYNPEKKKTTSQRLKTWLMSPTKENQDTKTTSRVIKGTITSRIVLAMKDKQNTEVVKTQKKDVNIPLATKQVQHDTIHEDELTHIQNTMSEDKIQLPQKNQSNRHLKIDEQTISQAIDNNDFSNYIVDFYQEMKSTLLRSSTTAILVAFYIPQPMIYKVLEGRSADEQNLQILQKSHLLGKKLEPLFDENIFMHETFKDDHYQALLWSRAQDIAFVYIDTLSNLSKMSICHTNIFGIYRNMKQKIPV</sequence>
<keyword evidence="1" id="KW-0808">Transferase</keyword>
<organism evidence="7 8">
    <name type="scientific">Uabimicrobium amorphum</name>
    <dbReference type="NCBI Taxonomy" id="2596890"/>
    <lineage>
        <taxon>Bacteria</taxon>
        <taxon>Pseudomonadati</taxon>
        <taxon>Planctomycetota</taxon>
        <taxon>Candidatus Uabimicrobiia</taxon>
        <taxon>Candidatus Uabimicrobiales</taxon>
        <taxon>Candidatus Uabimicrobiaceae</taxon>
        <taxon>Candidatus Uabimicrobium</taxon>
    </lineage>
</organism>
<dbReference type="RefSeq" id="WP_151967131.1">
    <property type="nucleotide sequence ID" value="NZ_AP019860.1"/>
</dbReference>
<dbReference type="Proteomes" id="UP000326354">
    <property type="component" value="Chromosome"/>
</dbReference>
<protein>
    <submittedName>
        <fullName evidence="7">Serine/threonine protein kinase</fullName>
    </submittedName>
</protein>
<keyword evidence="8" id="KW-1185">Reference proteome</keyword>
<accession>A0A5S9ILR4</accession>
<keyword evidence="3 7" id="KW-0418">Kinase</keyword>
<dbReference type="GO" id="GO:0004674">
    <property type="term" value="F:protein serine/threonine kinase activity"/>
    <property type="evidence" value="ECO:0007669"/>
    <property type="project" value="UniProtKB-KW"/>
</dbReference>
<dbReference type="PROSITE" id="PS00107">
    <property type="entry name" value="PROTEIN_KINASE_ATP"/>
    <property type="match status" value="1"/>
</dbReference>
<dbReference type="EMBL" id="AP019860">
    <property type="protein sequence ID" value="BBM82905.1"/>
    <property type="molecule type" value="Genomic_DNA"/>
</dbReference>
<dbReference type="SUPFAM" id="SSF56112">
    <property type="entry name" value="Protein kinase-like (PK-like)"/>
    <property type="match status" value="1"/>
</dbReference>
<dbReference type="KEGG" id="uam:UABAM_01248"/>
<dbReference type="Gene3D" id="3.30.200.20">
    <property type="entry name" value="Phosphorylase Kinase, domain 1"/>
    <property type="match status" value="1"/>
</dbReference>
<feature type="domain" description="Protein kinase" evidence="6">
    <location>
        <begin position="10"/>
        <end position="269"/>
    </location>
</feature>
<evidence type="ECO:0000256" key="4">
    <source>
        <dbReference type="ARBA" id="ARBA00022840"/>
    </source>
</evidence>
<evidence type="ECO:0000256" key="3">
    <source>
        <dbReference type="ARBA" id="ARBA00022777"/>
    </source>
</evidence>
<keyword evidence="7" id="KW-0723">Serine/threonine-protein kinase</keyword>
<dbReference type="PANTHER" id="PTHR43289:SF34">
    <property type="entry name" value="SERINE_THREONINE-PROTEIN KINASE YBDM-RELATED"/>
    <property type="match status" value="1"/>
</dbReference>
<dbReference type="PROSITE" id="PS00108">
    <property type="entry name" value="PROTEIN_KINASE_ST"/>
    <property type="match status" value="1"/>
</dbReference>
<dbReference type="InterPro" id="IPR008271">
    <property type="entry name" value="Ser/Thr_kinase_AS"/>
</dbReference>
<dbReference type="PANTHER" id="PTHR43289">
    <property type="entry name" value="MITOGEN-ACTIVATED PROTEIN KINASE KINASE KINASE 20-RELATED"/>
    <property type="match status" value="1"/>
</dbReference>
<dbReference type="PROSITE" id="PS50011">
    <property type="entry name" value="PROTEIN_KINASE_DOM"/>
    <property type="match status" value="1"/>
</dbReference>
<evidence type="ECO:0000313" key="8">
    <source>
        <dbReference type="Proteomes" id="UP000326354"/>
    </source>
</evidence>
<evidence type="ECO:0000256" key="5">
    <source>
        <dbReference type="PROSITE-ProRule" id="PRU10141"/>
    </source>
</evidence>